<dbReference type="InterPro" id="IPR055951">
    <property type="entry name" value="DUF7529"/>
</dbReference>
<dbReference type="EMBL" id="JAMQOQ010000002">
    <property type="protein sequence ID" value="MDS0293880.1"/>
    <property type="molecule type" value="Genomic_DNA"/>
</dbReference>
<evidence type="ECO:0000256" key="1">
    <source>
        <dbReference type="SAM" id="MobiDB-lite"/>
    </source>
</evidence>
<organism evidence="2 3">
    <name type="scientific">Halogeometricum luteum</name>
    <dbReference type="NCBI Taxonomy" id="2950537"/>
    <lineage>
        <taxon>Archaea</taxon>
        <taxon>Methanobacteriati</taxon>
        <taxon>Methanobacteriota</taxon>
        <taxon>Stenosarchaea group</taxon>
        <taxon>Halobacteria</taxon>
        <taxon>Halobacteriales</taxon>
        <taxon>Haloferacaceae</taxon>
        <taxon>Halogeometricum</taxon>
    </lineage>
</organism>
<dbReference type="Pfam" id="PF24373">
    <property type="entry name" value="DUF7529"/>
    <property type="match status" value="1"/>
</dbReference>
<name>A0ABU2FZB3_9EURY</name>
<accession>A0ABU2FZB3</accession>
<evidence type="ECO:0000313" key="2">
    <source>
        <dbReference type="EMBL" id="MDS0293880.1"/>
    </source>
</evidence>
<reference evidence="2 3" key="1">
    <citation type="submission" date="2022-06" db="EMBL/GenBank/DDBJ databases">
        <title>Halogeometricum sp. a new haloarchaeum isolate from saline soil.</title>
        <authorList>
            <person name="Strakova D."/>
            <person name="Galisteo C."/>
            <person name="Sanchez-Porro C."/>
            <person name="Ventosa A."/>
        </authorList>
    </citation>
    <scope>NUCLEOTIDE SEQUENCE [LARGE SCALE GENOMIC DNA]</scope>
    <source>
        <strain evidence="3">S3BR25-2</strain>
    </source>
</reference>
<evidence type="ECO:0000313" key="3">
    <source>
        <dbReference type="Proteomes" id="UP001254813"/>
    </source>
</evidence>
<keyword evidence="3" id="KW-1185">Reference proteome</keyword>
<sequence>MSDPNRGPERGRNSSESPPRSDARAFWDAVVDEMEATAAAYRDVGWAVTELHPGEVRPVPAYVDTGGTDRAGLDILVPAEEFEAAERLVEAGDFDAHDVSRTEEGETVFAVVMLKNGSDAEAVAVPVYYPRGAAAPMLERVEARGEMRLYVRPPSADRRVELALTDPETLLSGGK</sequence>
<dbReference type="RefSeq" id="WP_310927736.1">
    <property type="nucleotide sequence ID" value="NZ_JAMQOQ010000002.1"/>
</dbReference>
<protein>
    <submittedName>
        <fullName evidence="2">Uncharacterized protein</fullName>
    </submittedName>
</protein>
<comment type="caution">
    <text evidence="2">The sequence shown here is derived from an EMBL/GenBank/DDBJ whole genome shotgun (WGS) entry which is preliminary data.</text>
</comment>
<feature type="region of interest" description="Disordered" evidence="1">
    <location>
        <begin position="1"/>
        <end position="24"/>
    </location>
</feature>
<gene>
    <name evidence="2" type="ORF">NDI79_06810</name>
</gene>
<proteinExistence type="predicted"/>
<dbReference type="Proteomes" id="UP001254813">
    <property type="component" value="Unassembled WGS sequence"/>
</dbReference>